<organism evidence="2 5">
    <name type="scientific">Methanohalophilus halophilus</name>
    <dbReference type="NCBI Taxonomy" id="2177"/>
    <lineage>
        <taxon>Archaea</taxon>
        <taxon>Methanobacteriati</taxon>
        <taxon>Methanobacteriota</taxon>
        <taxon>Stenosarchaea group</taxon>
        <taxon>Methanomicrobia</taxon>
        <taxon>Methanosarcinales</taxon>
        <taxon>Methanosarcinaceae</taxon>
        <taxon>Methanohalophilus</taxon>
    </lineage>
</organism>
<comment type="similarity">
    <text evidence="1">Belongs to the UPF0201 family.</text>
</comment>
<dbReference type="EMBL" id="RJJG01000001">
    <property type="protein sequence ID" value="RNI10795.1"/>
    <property type="molecule type" value="Genomic_DNA"/>
</dbReference>
<dbReference type="STRING" id="2177.BHR79_01765"/>
<dbReference type="EMBL" id="FNMU01000001">
    <property type="protein sequence ID" value="SDW03031.1"/>
    <property type="molecule type" value="Genomic_DNA"/>
</dbReference>
<sequence>MASVKLWAPVNPTEDASKVCGALTRISGLTPRLDDNVAVIDCDHRDLQIFHRLLRDEEILDTARSVLEKGTQSPEEKISFMLNKQVAFVGRISFPAGEEELGSIHVEIKCNEGELEDIINWLAPPTEEGKPVYEKEMPPLREGE</sequence>
<evidence type="ECO:0000313" key="5">
    <source>
        <dbReference type="Proteomes" id="UP000186879"/>
    </source>
</evidence>
<proteinExistence type="inferred from homology"/>
<dbReference type="Proteomes" id="UP000198669">
    <property type="component" value="Unassembled WGS sequence"/>
</dbReference>
<dbReference type="SUPFAM" id="SSF55282">
    <property type="entry name" value="RL5-like"/>
    <property type="match status" value="1"/>
</dbReference>
<dbReference type="RefSeq" id="WP_072560640.1">
    <property type="nucleotide sequence ID" value="NZ_CP017921.1"/>
</dbReference>
<reference evidence="3 7" key="3">
    <citation type="submission" date="2018-10" db="EMBL/GenBank/DDBJ databases">
        <title>Cultivation of a novel Methanohalophilus strain from Kebrit Deep of the Red Sea and a genomic comparison of members of the genus Methanohalophilus.</title>
        <authorList>
            <person name="Guan Y."/>
            <person name="Ngugi D.K."/>
            <person name="Stingl U."/>
        </authorList>
    </citation>
    <scope>NUCLEOTIDE SEQUENCE [LARGE SCALE GENOMIC DNA]</scope>
    <source>
        <strain evidence="3 7">DSM 3094</strain>
    </source>
</reference>
<evidence type="ECO:0000313" key="7">
    <source>
        <dbReference type="Proteomes" id="UP000267921"/>
    </source>
</evidence>
<dbReference type="KEGG" id="mhaz:BHR79_01765"/>
<dbReference type="InterPro" id="IPR022803">
    <property type="entry name" value="Ribosomal_uL5_dom_sf"/>
</dbReference>
<dbReference type="OrthoDB" id="7819at2157"/>
<reference evidence="2 5" key="1">
    <citation type="submission" date="2016-10" db="EMBL/GenBank/DDBJ databases">
        <title>Methanohalophilus halophilus.</title>
        <authorList>
            <person name="L'haridon S."/>
        </authorList>
    </citation>
    <scope>NUCLEOTIDE SEQUENCE [LARGE SCALE GENOMIC DNA]</scope>
    <source>
        <strain evidence="2 5">Z-7982</strain>
    </source>
</reference>
<evidence type="ECO:0000313" key="2">
    <source>
        <dbReference type="EMBL" id="APH38337.1"/>
    </source>
</evidence>
<evidence type="ECO:0000313" key="4">
    <source>
        <dbReference type="EMBL" id="SDW03031.1"/>
    </source>
</evidence>
<reference evidence="4 6" key="2">
    <citation type="submission" date="2016-10" db="EMBL/GenBank/DDBJ databases">
        <authorList>
            <person name="de Groot N.N."/>
        </authorList>
    </citation>
    <scope>NUCLEOTIDE SEQUENCE [LARGE SCALE GENOMIC DNA]</scope>
    <source>
        <strain evidence="4 6">Z-7982</strain>
    </source>
</reference>
<dbReference type="AlphaFoldDB" id="A0A1L3Q0D4"/>
<protein>
    <recommendedName>
        <fullName evidence="1">UPF0201 protein BHR79_01765</fullName>
    </recommendedName>
</protein>
<dbReference type="PANTHER" id="PTHR39652">
    <property type="entry name" value="UPF0201 PROTEIN TK1335"/>
    <property type="match status" value="1"/>
</dbReference>
<dbReference type="EMBL" id="CP017921">
    <property type="protein sequence ID" value="APH38337.1"/>
    <property type="molecule type" value="Genomic_DNA"/>
</dbReference>
<gene>
    <name evidence="2" type="ORF">BHR79_01765</name>
    <name evidence="3" type="ORF">EFE40_01020</name>
    <name evidence="4" type="ORF">SAMN04515625_0177</name>
</gene>
<dbReference type="Proteomes" id="UP000267921">
    <property type="component" value="Unassembled WGS sequence"/>
</dbReference>
<name>A0A1L3Q0D4_9EURY</name>
<dbReference type="HAMAP" id="MF_01112">
    <property type="entry name" value="UPF0201"/>
    <property type="match status" value="1"/>
</dbReference>
<evidence type="ECO:0000313" key="3">
    <source>
        <dbReference type="EMBL" id="RNI10795.1"/>
    </source>
</evidence>
<dbReference type="InterPro" id="IPR002739">
    <property type="entry name" value="PAB1135-like"/>
</dbReference>
<dbReference type="GeneID" id="30582444"/>
<accession>A0A1L3Q0D4</accession>
<dbReference type="PANTHER" id="PTHR39652:SF1">
    <property type="entry name" value="UPF0201 PROTEIN TK1335"/>
    <property type="match status" value="1"/>
</dbReference>
<evidence type="ECO:0000256" key="1">
    <source>
        <dbReference type="HAMAP-Rule" id="MF_01112"/>
    </source>
</evidence>
<dbReference type="Gene3D" id="3.30.1440.10">
    <property type="match status" value="1"/>
</dbReference>
<keyword evidence="5" id="KW-1185">Reference proteome</keyword>
<dbReference type="Pfam" id="PF01877">
    <property type="entry name" value="RNA_binding"/>
    <property type="match status" value="1"/>
</dbReference>
<dbReference type="Proteomes" id="UP000186879">
    <property type="component" value="Chromosome"/>
</dbReference>
<evidence type="ECO:0000313" key="6">
    <source>
        <dbReference type="Proteomes" id="UP000198669"/>
    </source>
</evidence>